<dbReference type="PANTHER" id="PTHR13381">
    <property type="entry name" value="RNA POLYMERASE II HOLOENZYME COMPONENT SRB7"/>
    <property type="match status" value="1"/>
</dbReference>
<comment type="function">
    <text evidence="6">Component of the Mediator complex, a coactivator involved in the regulated transcription of nearly all RNA polymerase II-dependent genes. Mediator functions as a bridge to convey information from gene-specific regulatory proteins to the basal RNA polymerase II transcription machinery. Mediator is recruited to promoters by direct interactions with regulatory proteins and serves as a scaffold for the assembly of a functional preinitiation complex with RNA polymerase II and the general transcription factors.</text>
</comment>
<evidence type="ECO:0000256" key="4">
    <source>
        <dbReference type="ARBA" id="ARBA00023163"/>
    </source>
</evidence>
<dbReference type="Pfam" id="PF11221">
    <property type="entry name" value="Med21"/>
    <property type="match status" value="1"/>
</dbReference>
<keyword evidence="4 6" id="KW-0804">Transcription</keyword>
<evidence type="ECO:0000313" key="7">
    <source>
        <dbReference type="EMBL" id="CAB3995370.1"/>
    </source>
</evidence>
<keyword evidence="5 6" id="KW-0539">Nucleus</keyword>
<comment type="caution">
    <text evidence="7">The sequence shown here is derived from an EMBL/GenBank/DDBJ whole genome shotgun (WGS) entry which is preliminary data.</text>
</comment>
<keyword evidence="8" id="KW-1185">Reference proteome</keyword>
<comment type="subunit">
    <text evidence="6">Component of the Mediator complex.</text>
</comment>
<evidence type="ECO:0000256" key="1">
    <source>
        <dbReference type="ARBA" id="ARBA00004123"/>
    </source>
</evidence>
<proteinExistence type="inferred from homology"/>
<dbReference type="Gene3D" id="6.10.280.10">
    <property type="entry name" value="Mediator complex, subunit Med21"/>
    <property type="match status" value="1"/>
</dbReference>
<organism evidence="7 8">
    <name type="scientific">Paramuricea clavata</name>
    <name type="common">Red gorgonian</name>
    <name type="synonym">Violescent sea-whip</name>
    <dbReference type="NCBI Taxonomy" id="317549"/>
    <lineage>
        <taxon>Eukaryota</taxon>
        <taxon>Metazoa</taxon>
        <taxon>Cnidaria</taxon>
        <taxon>Anthozoa</taxon>
        <taxon>Octocorallia</taxon>
        <taxon>Malacalcyonacea</taxon>
        <taxon>Plexauridae</taxon>
        <taxon>Paramuricea</taxon>
    </lineage>
</organism>
<dbReference type="InterPro" id="IPR021384">
    <property type="entry name" value="Mediator_Med21"/>
</dbReference>
<evidence type="ECO:0000256" key="3">
    <source>
        <dbReference type="ARBA" id="ARBA00023159"/>
    </source>
</evidence>
<comment type="similarity">
    <text evidence="6">Belongs to the Mediator complex subunit 21 family.</text>
</comment>
<evidence type="ECO:0000256" key="5">
    <source>
        <dbReference type="ARBA" id="ARBA00023242"/>
    </source>
</evidence>
<reference evidence="7" key="1">
    <citation type="submission" date="2020-04" db="EMBL/GenBank/DDBJ databases">
        <authorList>
            <person name="Alioto T."/>
            <person name="Alioto T."/>
            <person name="Gomez Garrido J."/>
        </authorList>
    </citation>
    <scope>NUCLEOTIDE SEQUENCE</scope>
    <source>
        <strain evidence="7">A484AB</strain>
    </source>
</reference>
<evidence type="ECO:0000256" key="6">
    <source>
        <dbReference type="RuleBase" id="RU366036"/>
    </source>
</evidence>
<dbReference type="InterPro" id="IPR037212">
    <property type="entry name" value="Med7/Med21-like"/>
</dbReference>
<sequence length="141" mass="15734">MADRVSQLQDALNELANHFCNSIGILQQTAQSSSFTGFEKEDNDAKQDKVNNQEGHAKLFAALIARTAKDIDFLIDSLPSEECSTELQIASLDKLQHENEEAAEKLEQAVKKGEAVLEMLQNALKTMAERQLDSEREVLEK</sequence>
<dbReference type="OrthoDB" id="526653at2759"/>
<dbReference type="SUPFAM" id="SSF140718">
    <property type="entry name" value="Mediator hinge subcomplex-like"/>
    <property type="match status" value="1"/>
</dbReference>
<evidence type="ECO:0000313" key="8">
    <source>
        <dbReference type="Proteomes" id="UP001152795"/>
    </source>
</evidence>
<evidence type="ECO:0000256" key="2">
    <source>
        <dbReference type="ARBA" id="ARBA00023015"/>
    </source>
</evidence>
<dbReference type="GO" id="GO:0016592">
    <property type="term" value="C:mediator complex"/>
    <property type="evidence" value="ECO:0007669"/>
    <property type="project" value="UniProtKB-UniRule"/>
</dbReference>
<accession>A0A7D9DZT8</accession>
<keyword evidence="2 6" id="KW-0805">Transcription regulation</keyword>
<dbReference type="Proteomes" id="UP001152795">
    <property type="component" value="Unassembled WGS sequence"/>
</dbReference>
<dbReference type="GO" id="GO:0006357">
    <property type="term" value="P:regulation of transcription by RNA polymerase II"/>
    <property type="evidence" value="ECO:0007669"/>
    <property type="project" value="TreeGrafter"/>
</dbReference>
<dbReference type="EMBL" id="CACRXK020002650">
    <property type="protein sequence ID" value="CAB3995370.1"/>
    <property type="molecule type" value="Genomic_DNA"/>
</dbReference>
<protein>
    <recommendedName>
        <fullName evidence="6">Mediator of RNA polymerase II transcription subunit 21</fullName>
    </recommendedName>
</protein>
<keyword evidence="3 6" id="KW-0010">Activator</keyword>
<dbReference type="AlphaFoldDB" id="A0A7D9DZT8"/>
<name>A0A7D9DZT8_PARCT</name>
<gene>
    <name evidence="7" type="ORF">PACLA_8A085152</name>
</gene>
<dbReference type="PANTHER" id="PTHR13381:SF0">
    <property type="entry name" value="MEDIATOR OF RNA POLYMERASE II TRANSCRIPTION SUBUNIT 21"/>
    <property type="match status" value="1"/>
</dbReference>
<dbReference type="GO" id="GO:0003712">
    <property type="term" value="F:transcription coregulator activity"/>
    <property type="evidence" value="ECO:0007669"/>
    <property type="project" value="TreeGrafter"/>
</dbReference>
<comment type="subcellular location">
    <subcellularLocation>
        <location evidence="1 6">Nucleus</location>
    </subcellularLocation>
</comment>